<dbReference type="EMBL" id="BRXW01000075">
    <property type="protein sequence ID" value="GMI04556.1"/>
    <property type="molecule type" value="Genomic_DNA"/>
</dbReference>
<evidence type="ECO:0000313" key="3">
    <source>
        <dbReference type="Proteomes" id="UP001165122"/>
    </source>
</evidence>
<feature type="compositionally biased region" description="Basic and acidic residues" evidence="1">
    <location>
        <begin position="25"/>
        <end position="34"/>
    </location>
</feature>
<evidence type="ECO:0000313" key="2">
    <source>
        <dbReference type="EMBL" id="GMI04556.1"/>
    </source>
</evidence>
<gene>
    <name evidence="2" type="ORF">TrLO_g110</name>
</gene>
<name>A0A9W7F6R4_9STRA</name>
<feature type="compositionally biased region" description="Polar residues" evidence="1">
    <location>
        <begin position="140"/>
        <end position="153"/>
    </location>
</feature>
<sequence>MSDSDSHTDTTAAFMASLMSNIKDDQTITDHGEGDSLLTLHNEKKEEEKSPETSPTGIKGVLKHEKSRRKKRTRKANPTEQLPPGLSLLPSQTPPVSVSHAPSPFKKLPQPIMEMRKSPEPSSLMTPSRYRNLLDGGSSGEVNTTSRSMTPEQKANPFSEAR</sequence>
<feature type="region of interest" description="Disordered" evidence="1">
    <location>
        <begin position="25"/>
        <end position="162"/>
    </location>
</feature>
<proteinExistence type="predicted"/>
<dbReference type="AlphaFoldDB" id="A0A9W7F6R4"/>
<feature type="compositionally biased region" description="Basic and acidic residues" evidence="1">
    <location>
        <begin position="41"/>
        <end position="51"/>
    </location>
</feature>
<reference evidence="3" key="1">
    <citation type="journal article" date="2023" name="Commun. Biol.">
        <title>Genome analysis of Parmales, the sister group of diatoms, reveals the evolutionary specialization of diatoms from phago-mixotrophs to photoautotrophs.</title>
        <authorList>
            <person name="Ban H."/>
            <person name="Sato S."/>
            <person name="Yoshikawa S."/>
            <person name="Yamada K."/>
            <person name="Nakamura Y."/>
            <person name="Ichinomiya M."/>
            <person name="Sato N."/>
            <person name="Blanc-Mathieu R."/>
            <person name="Endo H."/>
            <person name="Kuwata A."/>
            <person name="Ogata H."/>
        </authorList>
    </citation>
    <scope>NUCLEOTIDE SEQUENCE [LARGE SCALE GENOMIC DNA]</scope>
    <source>
        <strain evidence="3">NIES 3700</strain>
    </source>
</reference>
<keyword evidence="3" id="KW-1185">Reference proteome</keyword>
<organism evidence="2 3">
    <name type="scientific">Triparma laevis f. longispina</name>
    <dbReference type="NCBI Taxonomy" id="1714387"/>
    <lineage>
        <taxon>Eukaryota</taxon>
        <taxon>Sar</taxon>
        <taxon>Stramenopiles</taxon>
        <taxon>Ochrophyta</taxon>
        <taxon>Bolidophyceae</taxon>
        <taxon>Parmales</taxon>
        <taxon>Triparmaceae</taxon>
        <taxon>Triparma</taxon>
    </lineage>
</organism>
<feature type="compositionally biased region" description="Low complexity" evidence="1">
    <location>
        <begin position="82"/>
        <end position="95"/>
    </location>
</feature>
<evidence type="ECO:0000256" key="1">
    <source>
        <dbReference type="SAM" id="MobiDB-lite"/>
    </source>
</evidence>
<comment type="caution">
    <text evidence="2">The sequence shown here is derived from an EMBL/GenBank/DDBJ whole genome shotgun (WGS) entry which is preliminary data.</text>
</comment>
<accession>A0A9W7F6R4</accession>
<feature type="compositionally biased region" description="Basic residues" evidence="1">
    <location>
        <begin position="65"/>
        <end position="75"/>
    </location>
</feature>
<dbReference type="OrthoDB" id="421226at2759"/>
<protein>
    <submittedName>
        <fullName evidence="2">Uncharacterized protein</fullName>
    </submittedName>
</protein>
<dbReference type="Proteomes" id="UP001165122">
    <property type="component" value="Unassembled WGS sequence"/>
</dbReference>